<comment type="caution">
    <text evidence="2">The sequence shown here is derived from an EMBL/GenBank/DDBJ whole genome shotgun (WGS) entry which is preliminary data.</text>
</comment>
<feature type="compositionally biased region" description="Polar residues" evidence="1">
    <location>
        <begin position="558"/>
        <end position="567"/>
    </location>
</feature>
<proteinExistence type="predicted"/>
<name>A0A6A4WAX4_AMPAM</name>
<feature type="region of interest" description="Disordered" evidence="1">
    <location>
        <begin position="537"/>
        <end position="599"/>
    </location>
</feature>
<feature type="compositionally biased region" description="Basic residues" evidence="1">
    <location>
        <begin position="99"/>
        <end position="110"/>
    </location>
</feature>
<accession>A0A6A4WAX4</accession>
<dbReference type="AlphaFoldDB" id="A0A6A4WAX4"/>
<feature type="compositionally biased region" description="Low complexity" evidence="1">
    <location>
        <begin position="297"/>
        <end position="306"/>
    </location>
</feature>
<dbReference type="OrthoDB" id="6380599at2759"/>
<keyword evidence="3" id="KW-1185">Reference proteome</keyword>
<evidence type="ECO:0000256" key="1">
    <source>
        <dbReference type="SAM" id="MobiDB-lite"/>
    </source>
</evidence>
<evidence type="ECO:0000313" key="3">
    <source>
        <dbReference type="Proteomes" id="UP000440578"/>
    </source>
</evidence>
<feature type="region of interest" description="Disordered" evidence="1">
    <location>
        <begin position="185"/>
        <end position="240"/>
    </location>
</feature>
<reference evidence="2 3" key="1">
    <citation type="submission" date="2019-07" db="EMBL/GenBank/DDBJ databases">
        <title>Draft genome assembly of a fouling barnacle, Amphibalanus amphitrite (Darwin, 1854): The first reference genome for Thecostraca.</title>
        <authorList>
            <person name="Kim W."/>
        </authorList>
    </citation>
    <scope>NUCLEOTIDE SEQUENCE [LARGE SCALE GENOMIC DNA]</scope>
    <source>
        <strain evidence="2">SNU_AA5</strain>
        <tissue evidence="2">Soma without cirri and trophi</tissue>
    </source>
</reference>
<dbReference type="PRINTS" id="PR01217">
    <property type="entry name" value="PRICHEXTENSN"/>
</dbReference>
<feature type="compositionally biased region" description="Polar residues" evidence="1">
    <location>
        <begin position="187"/>
        <end position="200"/>
    </location>
</feature>
<gene>
    <name evidence="2" type="ORF">FJT64_024903</name>
</gene>
<feature type="compositionally biased region" description="Low complexity" evidence="1">
    <location>
        <begin position="314"/>
        <end position="328"/>
    </location>
</feature>
<feature type="region of interest" description="Disordered" evidence="1">
    <location>
        <begin position="67"/>
        <end position="112"/>
    </location>
</feature>
<feature type="region of interest" description="Disordered" evidence="1">
    <location>
        <begin position="261"/>
        <end position="395"/>
    </location>
</feature>
<evidence type="ECO:0000313" key="2">
    <source>
        <dbReference type="EMBL" id="KAF0303103.1"/>
    </source>
</evidence>
<dbReference type="EMBL" id="VIIS01000975">
    <property type="protein sequence ID" value="KAF0303103.1"/>
    <property type="molecule type" value="Genomic_DNA"/>
</dbReference>
<organism evidence="2 3">
    <name type="scientific">Amphibalanus amphitrite</name>
    <name type="common">Striped barnacle</name>
    <name type="synonym">Balanus amphitrite</name>
    <dbReference type="NCBI Taxonomy" id="1232801"/>
    <lineage>
        <taxon>Eukaryota</taxon>
        <taxon>Metazoa</taxon>
        <taxon>Ecdysozoa</taxon>
        <taxon>Arthropoda</taxon>
        <taxon>Crustacea</taxon>
        <taxon>Multicrustacea</taxon>
        <taxon>Cirripedia</taxon>
        <taxon>Thoracica</taxon>
        <taxon>Thoracicalcarea</taxon>
        <taxon>Balanomorpha</taxon>
        <taxon>Balanoidea</taxon>
        <taxon>Balanidae</taxon>
        <taxon>Amphibalaninae</taxon>
        <taxon>Amphibalanus</taxon>
    </lineage>
</organism>
<dbReference type="Proteomes" id="UP000440578">
    <property type="component" value="Unassembled WGS sequence"/>
</dbReference>
<feature type="compositionally biased region" description="Basic and acidic residues" evidence="1">
    <location>
        <begin position="548"/>
        <end position="557"/>
    </location>
</feature>
<protein>
    <submittedName>
        <fullName evidence="2">Uncharacterized protein</fullName>
    </submittedName>
</protein>
<sequence length="599" mass="64266">MGRSPCRLLMKVTSPDRALCRAVPPRLTSRGAPLRCFRIPVKERIESPGVRERVDELVSGMECQTEVRGQCQPPVPAETGGAATDYDQERPLMDSPPRPRAHSRRQRRRVLSNPLLDTISAIEDDDSDELGLPERKGADGETYTAGYVGGSSIDSGYKSSCPTPEMVDIAYYTTTLSPAEQAKRLSVASQTSQDSASSLPGSLGVAQKPRIAMGTKVMSRQAASASSVEQPRRRHDSGFSDATLCHLTVVRDNLLRMERRGREPSAAAPPPRPEARGQGVPAVRPRSASMGSVSAVSPRPLRRSGSPVPPPRAAPRAAVPAPAAAPGRPASPPPPSVHPRRRSPSPGAPRPPARPELTAACRRPRPPATRPAPRDAAVRPAVAERAQRGTREEDIDGLMYGRRAAPHSTDLLAPSRRADVLVPRGPVGARVGEPVGPASDGLSARPAAGRPVHGIRSKFSHMAQCMLDIIDELHSKGRVQRPADSPSPTPSDYHTYEEVMYGLIGRERIAEAAPSPEPPPLPLRPSALFSSAREVAPAVPVLPPPTDRAPRRPDAPKQRNNLYSLFSSARERRSLSHNLEQEVAGAGSDGDEYGFAVRK</sequence>